<organism evidence="1 2">
    <name type="scientific">Streptomyces phaeochromogenes</name>
    <dbReference type="NCBI Taxonomy" id="1923"/>
    <lineage>
        <taxon>Bacteria</taxon>
        <taxon>Bacillati</taxon>
        <taxon>Actinomycetota</taxon>
        <taxon>Actinomycetes</taxon>
        <taxon>Kitasatosporales</taxon>
        <taxon>Streptomycetaceae</taxon>
        <taxon>Streptomyces</taxon>
        <taxon>Streptomyces phaeochromogenes group</taxon>
    </lineage>
</organism>
<gene>
    <name evidence="1" type="ORF">OHB35_22040</name>
</gene>
<protein>
    <submittedName>
        <fullName evidence="1">Uncharacterized protein</fullName>
    </submittedName>
</protein>
<reference evidence="1 2" key="1">
    <citation type="submission" date="2022-10" db="EMBL/GenBank/DDBJ databases">
        <title>The complete genomes of actinobacterial strains from the NBC collection.</title>
        <authorList>
            <person name="Joergensen T.S."/>
            <person name="Alvarez Arevalo M."/>
            <person name="Sterndorff E.B."/>
            <person name="Faurdal D."/>
            <person name="Vuksanovic O."/>
            <person name="Mourched A.-S."/>
            <person name="Charusanti P."/>
            <person name="Shaw S."/>
            <person name="Blin K."/>
            <person name="Weber T."/>
        </authorList>
    </citation>
    <scope>NUCLEOTIDE SEQUENCE [LARGE SCALE GENOMIC DNA]</scope>
    <source>
        <strain evidence="1 2">NBC 01752</strain>
    </source>
</reference>
<proteinExistence type="predicted"/>
<evidence type="ECO:0000313" key="1">
    <source>
        <dbReference type="EMBL" id="WSD15713.1"/>
    </source>
</evidence>
<evidence type="ECO:0000313" key="2">
    <source>
        <dbReference type="Proteomes" id="UP001340816"/>
    </source>
</evidence>
<sequence length="146" mass="16167">MIEIDTFLRGPDGGFVPTASCTAAPPDPDYVEGAILLTVDGREIIGLEEWDYVDQIWAYIAEMVTQLNSSGHAETHFPDQPIKLSFQVTRNRVLVTVETGADTKRASTPTEEFVRALKKADLVFFEKMNELVPGSSYDEAVRELSA</sequence>
<name>A0ABZ1HF06_STRPH</name>
<dbReference type="EMBL" id="CP109135">
    <property type="protein sequence ID" value="WSD15713.1"/>
    <property type="molecule type" value="Genomic_DNA"/>
</dbReference>
<dbReference type="RefSeq" id="WP_326728880.1">
    <property type="nucleotide sequence ID" value="NZ_CP108134.1"/>
</dbReference>
<keyword evidence="2" id="KW-1185">Reference proteome</keyword>
<dbReference type="Proteomes" id="UP001340816">
    <property type="component" value="Chromosome"/>
</dbReference>
<accession>A0ABZ1HF06</accession>